<evidence type="ECO:0000256" key="1">
    <source>
        <dbReference type="ARBA" id="ARBA00022448"/>
    </source>
</evidence>
<keyword evidence="3" id="KW-0630">Potassium</keyword>
<dbReference type="EMBL" id="JAUJYO010000017">
    <property type="protein sequence ID" value="KAK1292201.1"/>
    <property type="molecule type" value="Genomic_DNA"/>
</dbReference>
<dbReference type="GO" id="GO:0006885">
    <property type="term" value="P:regulation of pH"/>
    <property type="evidence" value="ECO:0007669"/>
    <property type="project" value="TreeGrafter"/>
</dbReference>
<evidence type="ECO:0000313" key="7">
    <source>
        <dbReference type="EMBL" id="KAK1292201.1"/>
    </source>
</evidence>
<dbReference type="PANTHER" id="PTHR32468:SF81">
    <property type="entry name" value="CATION_H(+) ANTIPORTER 19"/>
    <property type="match status" value="1"/>
</dbReference>
<reference evidence="7" key="2">
    <citation type="submission" date="2023-06" db="EMBL/GenBank/DDBJ databases">
        <authorList>
            <person name="Ma L."/>
            <person name="Liu K.-W."/>
            <person name="Li Z."/>
            <person name="Hsiao Y.-Y."/>
            <person name="Qi Y."/>
            <person name="Fu T."/>
            <person name="Tang G."/>
            <person name="Zhang D."/>
            <person name="Sun W.-H."/>
            <person name="Liu D.-K."/>
            <person name="Li Y."/>
            <person name="Chen G.-Z."/>
            <person name="Liu X.-D."/>
            <person name="Liao X.-Y."/>
            <person name="Jiang Y.-T."/>
            <person name="Yu X."/>
            <person name="Hao Y."/>
            <person name="Huang J."/>
            <person name="Zhao X.-W."/>
            <person name="Ke S."/>
            <person name="Chen Y.-Y."/>
            <person name="Wu W.-L."/>
            <person name="Hsu J.-L."/>
            <person name="Lin Y.-F."/>
            <person name="Huang M.-D."/>
            <person name="Li C.-Y."/>
            <person name="Huang L."/>
            <person name="Wang Z.-W."/>
            <person name="Zhao X."/>
            <person name="Zhong W.-Y."/>
            <person name="Peng D.-H."/>
            <person name="Ahmad S."/>
            <person name="Lan S."/>
            <person name="Zhang J.-S."/>
            <person name="Tsai W.-C."/>
            <person name="Van De Peer Y."/>
            <person name="Liu Z.-J."/>
        </authorList>
    </citation>
    <scope>NUCLEOTIDE SEQUENCE</scope>
    <source>
        <strain evidence="7">CP</strain>
        <tissue evidence="7">Leaves</tissue>
    </source>
</reference>
<gene>
    <name evidence="7" type="primary">CHX18</name>
    <name evidence="7" type="ORF">QJS10_CPB17g00779</name>
</gene>
<keyword evidence="2" id="KW-0633">Potassium transport</keyword>
<evidence type="ECO:0000256" key="4">
    <source>
        <dbReference type="ARBA" id="ARBA00023065"/>
    </source>
</evidence>
<keyword evidence="8" id="KW-1185">Reference proteome</keyword>
<protein>
    <submittedName>
        <fullName evidence="7">Cation/H(+) antiporter 18</fullName>
    </submittedName>
</protein>
<dbReference type="PANTHER" id="PTHR32468">
    <property type="entry name" value="CATION/H + ANTIPORTER"/>
    <property type="match status" value="1"/>
</dbReference>
<evidence type="ECO:0000256" key="3">
    <source>
        <dbReference type="ARBA" id="ARBA00022958"/>
    </source>
</evidence>
<dbReference type="GO" id="GO:0006813">
    <property type="term" value="P:potassium ion transport"/>
    <property type="evidence" value="ECO:0007669"/>
    <property type="project" value="UniProtKB-KW"/>
</dbReference>
<name>A0AAV9CUL8_ACOCL</name>
<dbReference type="Pfam" id="PF23256">
    <property type="entry name" value="CHX17_2nd"/>
    <property type="match status" value="1"/>
</dbReference>
<reference evidence="7" key="1">
    <citation type="journal article" date="2023" name="Nat. Commun.">
        <title>Diploid and tetraploid genomes of Acorus and the evolution of monocots.</title>
        <authorList>
            <person name="Ma L."/>
            <person name="Liu K.W."/>
            <person name="Li Z."/>
            <person name="Hsiao Y.Y."/>
            <person name="Qi Y."/>
            <person name="Fu T."/>
            <person name="Tang G.D."/>
            <person name="Zhang D."/>
            <person name="Sun W.H."/>
            <person name="Liu D.K."/>
            <person name="Li Y."/>
            <person name="Chen G.Z."/>
            <person name="Liu X.D."/>
            <person name="Liao X.Y."/>
            <person name="Jiang Y.T."/>
            <person name="Yu X."/>
            <person name="Hao Y."/>
            <person name="Huang J."/>
            <person name="Zhao X.W."/>
            <person name="Ke S."/>
            <person name="Chen Y.Y."/>
            <person name="Wu W.L."/>
            <person name="Hsu J.L."/>
            <person name="Lin Y.F."/>
            <person name="Huang M.D."/>
            <person name="Li C.Y."/>
            <person name="Huang L."/>
            <person name="Wang Z.W."/>
            <person name="Zhao X."/>
            <person name="Zhong W.Y."/>
            <person name="Peng D.H."/>
            <person name="Ahmad S."/>
            <person name="Lan S."/>
            <person name="Zhang J.S."/>
            <person name="Tsai W.C."/>
            <person name="Van de Peer Y."/>
            <person name="Liu Z.J."/>
        </authorList>
    </citation>
    <scope>NUCLEOTIDE SEQUENCE</scope>
    <source>
        <strain evidence="7">CP</strain>
    </source>
</reference>
<evidence type="ECO:0000313" key="8">
    <source>
        <dbReference type="Proteomes" id="UP001180020"/>
    </source>
</evidence>
<keyword evidence="1" id="KW-0813">Transport</keyword>
<feature type="region of interest" description="Disordered" evidence="5">
    <location>
        <begin position="194"/>
        <end position="218"/>
    </location>
</feature>
<evidence type="ECO:0000256" key="2">
    <source>
        <dbReference type="ARBA" id="ARBA00022538"/>
    </source>
</evidence>
<feature type="compositionally biased region" description="Basic and acidic residues" evidence="5">
    <location>
        <begin position="208"/>
        <end position="218"/>
    </location>
</feature>
<dbReference type="InterPro" id="IPR057291">
    <property type="entry name" value="CHX17_2nd"/>
</dbReference>
<sequence length="218" mass="23857">MVQRARLNGLPFWNKKQAGLDGNSGDNIVVAFEAYQQLSSVTVHPMTAISQLSTMHEDIVTSARQKRAALIQRLDGGMESLGHGFRHMNREVLRYAPCSVDTLVDRGFGGAAQVSYAVIVLFFGWRDNQEALAYALRVAEHPGIVFTVLRFVAQPEKFLLEGCEVYHIGGEGGVGRAETVSVIKSFGRCGRDVGRSIADPSHPTVDVNRTRPSDAMDP</sequence>
<dbReference type="GO" id="GO:0012505">
    <property type="term" value="C:endomembrane system"/>
    <property type="evidence" value="ECO:0007669"/>
    <property type="project" value="TreeGrafter"/>
</dbReference>
<evidence type="ECO:0000256" key="5">
    <source>
        <dbReference type="SAM" id="MobiDB-lite"/>
    </source>
</evidence>
<comment type="caution">
    <text evidence="7">The sequence shown here is derived from an EMBL/GenBank/DDBJ whole genome shotgun (WGS) entry which is preliminary data.</text>
</comment>
<dbReference type="AlphaFoldDB" id="A0AAV9CUL8"/>
<feature type="domain" description="Cation/H(+) antiporter central" evidence="6">
    <location>
        <begin position="1"/>
        <end position="115"/>
    </location>
</feature>
<dbReference type="InterPro" id="IPR050794">
    <property type="entry name" value="CPA2_transporter"/>
</dbReference>
<proteinExistence type="predicted"/>
<dbReference type="Proteomes" id="UP001180020">
    <property type="component" value="Unassembled WGS sequence"/>
</dbReference>
<dbReference type="GO" id="GO:0098662">
    <property type="term" value="P:inorganic cation transmembrane transport"/>
    <property type="evidence" value="ECO:0007669"/>
    <property type="project" value="TreeGrafter"/>
</dbReference>
<keyword evidence="4" id="KW-0406">Ion transport</keyword>
<evidence type="ECO:0000259" key="6">
    <source>
        <dbReference type="Pfam" id="PF23256"/>
    </source>
</evidence>
<accession>A0AAV9CUL8</accession>
<organism evidence="7 8">
    <name type="scientific">Acorus calamus</name>
    <name type="common">Sweet flag</name>
    <dbReference type="NCBI Taxonomy" id="4465"/>
    <lineage>
        <taxon>Eukaryota</taxon>
        <taxon>Viridiplantae</taxon>
        <taxon>Streptophyta</taxon>
        <taxon>Embryophyta</taxon>
        <taxon>Tracheophyta</taxon>
        <taxon>Spermatophyta</taxon>
        <taxon>Magnoliopsida</taxon>
        <taxon>Liliopsida</taxon>
        <taxon>Acoraceae</taxon>
        <taxon>Acorus</taxon>
    </lineage>
</organism>